<reference evidence="3 4" key="1">
    <citation type="journal article" date="2023" name="IScience">
        <title>Expanded male sex-determining region conserved during the evolution of homothallism in the green alga Volvox.</title>
        <authorList>
            <person name="Yamamoto K."/>
            <person name="Matsuzaki R."/>
            <person name="Mahakham W."/>
            <person name="Heman W."/>
            <person name="Sekimoto H."/>
            <person name="Kawachi M."/>
            <person name="Minakuchi Y."/>
            <person name="Toyoda A."/>
            <person name="Nozaki H."/>
        </authorList>
    </citation>
    <scope>NUCLEOTIDE SEQUENCE [LARGE SCALE GENOMIC DNA]</scope>
    <source>
        <strain evidence="3 4">NIES-4468</strain>
    </source>
</reference>
<feature type="region of interest" description="Disordered" evidence="1">
    <location>
        <begin position="80"/>
        <end position="100"/>
    </location>
</feature>
<dbReference type="InterPro" id="IPR000953">
    <property type="entry name" value="Chromo/chromo_shadow_dom"/>
</dbReference>
<dbReference type="EMBL" id="BSDZ01000013">
    <property type="protein sequence ID" value="GLI62701.1"/>
    <property type="molecule type" value="Genomic_DNA"/>
</dbReference>
<dbReference type="Proteomes" id="UP001165090">
    <property type="component" value="Unassembled WGS sequence"/>
</dbReference>
<feature type="compositionally biased region" description="Basic residues" evidence="1">
    <location>
        <begin position="85"/>
        <end position="100"/>
    </location>
</feature>
<dbReference type="SUPFAM" id="SSF54160">
    <property type="entry name" value="Chromo domain-like"/>
    <property type="match status" value="1"/>
</dbReference>
<evidence type="ECO:0000313" key="4">
    <source>
        <dbReference type="Proteomes" id="UP001165090"/>
    </source>
</evidence>
<evidence type="ECO:0000259" key="2">
    <source>
        <dbReference type="PROSITE" id="PS50013"/>
    </source>
</evidence>
<gene>
    <name evidence="3" type="ORF">VaNZ11_005378</name>
</gene>
<organism evidence="3 4">
    <name type="scientific">Volvox africanus</name>
    <dbReference type="NCBI Taxonomy" id="51714"/>
    <lineage>
        <taxon>Eukaryota</taxon>
        <taxon>Viridiplantae</taxon>
        <taxon>Chlorophyta</taxon>
        <taxon>core chlorophytes</taxon>
        <taxon>Chlorophyceae</taxon>
        <taxon>CS clade</taxon>
        <taxon>Chlamydomonadales</taxon>
        <taxon>Volvocaceae</taxon>
        <taxon>Volvox</taxon>
    </lineage>
</organism>
<dbReference type="InterPro" id="IPR016197">
    <property type="entry name" value="Chromo-like_dom_sf"/>
</dbReference>
<dbReference type="PROSITE" id="PS50013">
    <property type="entry name" value="CHROMO_2"/>
    <property type="match status" value="1"/>
</dbReference>
<comment type="caution">
    <text evidence="3">The sequence shown here is derived from an EMBL/GenBank/DDBJ whole genome shotgun (WGS) entry which is preliminary data.</text>
</comment>
<dbReference type="InterPro" id="IPR023780">
    <property type="entry name" value="Chromo_domain"/>
</dbReference>
<dbReference type="CDD" id="cd00024">
    <property type="entry name" value="CD_CSD"/>
    <property type="match status" value="1"/>
</dbReference>
<proteinExistence type="predicted"/>
<dbReference type="Pfam" id="PF00385">
    <property type="entry name" value="Chromo"/>
    <property type="match status" value="1"/>
</dbReference>
<name>A0ABQ5RYK3_9CHLO</name>
<keyword evidence="4" id="KW-1185">Reference proteome</keyword>
<feature type="region of interest" description="Disordered" evidence="1">
    <location>
        <begin position="1"/>
        <end position="20"/>
    </location>
</feature>
<protein>
    <recommendedName>
        <fullName evidence="2">Chromo domain-containing protein</fullName>
    </recommendedName>
</protein>
<evidence type="ECO:0000256" key="1">
    <source>
        <dbReference type="SAM" id="MobiDB-lite"/>
    </source>
</evidence>
<sequence length="100" mass="11465">MADDAFPDRAVAQATPEPFVSSTGDLWWHVEAIVSRHITPITGRVTYGVKFKGYDESENIFIDEATLLENVPELIAQYEHDHHRSVAKTQQRRSSFHKRN</sequence>
<dbReference type="Gene3D" id="2.40.50.40">
    <property type="match status" value="1"/>
</dbReference>
<accession>A0ABQ5RYK3</accession>
<evidence type="ECO:0000313" key="3">
    <source>
        <dbReference type="EMBL" id="GLI62701.1"/>
    </source>
</evidence>
<feature type="domain" description="Chromo" evidence="2">
    <location>
        <begin position="28"/>
        <end position="90"/>
    </location>
</feature>